<organism evidence="1 2">
    <name type="scientific">Zasmidium cellare</name>
    <name type="common">Wine cellar mold</name>
    <name type="synonym">Racodium cellare</name>
    <dbReference type="NCBI Taxonomy" id="395010"/>
    <lineage>
        <taxon>Eukaryota</taxon>
        <taxon>Fungi</taxon>
        <taxon>Dikarya</taxon>
        <taxon>Ascomycota</taxon>
        <taxon>Pezizomycotina</taxon>
        <taxon>Dothideomycetes</taxon>
        <taxon>Dothideomycetidae</taxon>
        <taxon>Mycosphaerellales</taxon>
        <taxon>Mycosphaerellaceae</taxon>
        <taxon>Zasmidium</taxon>
    </lineage>
</organism>
<protein>
    <submittedName>
        <fullName evidence="1">Uncharacterized protein</fullName>
    </submittedName>
</protein>
<reference evidence="1 2" key="1">
    <citation type="journal article" date="2023" name="G3 (Bethesda)">
        <title>A chromosome-level genome assembly of Zasmidium syzygii isolated from banana leaves.</title>
        <authorList>
            <person name="van Westerhoven A.C."/>
            <person name="Mehrabi R."/>
            <person name="Talebi R."/>
            <person name="Steentjes M.B.F."/>
            <person name="Corcolon B."/>
            <person name="Chong P.A."/>
            <person name="Kema G.H.J."/>
            <person name="Seidl M.F."/>
        </authorList>
    </citation>
    <scope>NUCLEOTIDE SEQUENCE [LARGE SCALE GENOMIC DNA]</scope>
    <source>
        <strain evidence="1 2">P124</strain>
    </source>
</reference>
<keyword evidence="2" id="KW-1185">Reference proteome</keyword>
<gene>
    <name evidence="1" type="ORF">PRZ48_009296</name>
</gene>
<dbReference type="EMBL" id="JAXOVC010000007">
    <property type="protein sequence ID" value="KAK4498786.1"/>
    <property type="molecule type" value="Genomic_DNA"/>
</dbReference>
<evidence type="ECO:0000313" key="1">
    <source>
        <dbReference type="EMBL" id="KAK4498786.1"/>
    </source>
</evidence>
<sequence>MDGVESALKKLEGQIGSVTLKEVSADSIDAMVSYLYDPEHFEPWYRGPYDDFTSIKHHTDMVIGMWKLADMYSISKMKELAETVFSELFAYDNCVEYMELVLHALSELDGPVEFWNTIRDDLRDIIKEIHPFQPEEVMKMLKKHPDLAMEVLRELVEHTYRANYPDP</sequence>
<dbReference type="InterPro" id="IPR011333">
    <property type="entry name" value="SKP1/BTB/POZ_sf"/>
</dbReference>
<proteinExistence type="predicted"/>
<accession>A0ABR0EC00</accession>
<comment type="caution">
    <text evidence="1">The sequence shown here is derived from an EMBL/GenBank/DDBJ whole genome shotgun (WGS) entry which is preliminary data.</text>
</comment>
<dbReference type="Gene3D" id="3.30.710.10">
    <property type="entry name" value="Potassium Channel Kv1.1, Chain A"/>
    <property type="match status" value="1"/>
</dbReference>
<dbReference type="Proteomes" id="UP001305779">
    <property type="component" value="Unassembled WGS sequence"/>
</dbReference>
<evidence type="ECO:0000313" key="2">
    <source>
        <dbReference type="Proteomes" id="UP001305779"/>
    </source>
</evidence>
<name>A0ABR0EC00_ZASCE</name>